<evidence type="ECO:0000256" key="1">
    <source>
        <dbReference type="SAM" id="SignalP"/>
    </source>
</evidence>
<keyword evidence="1" id="KW-0732">Signal</keyword>
<dbReference type="EMBL" id="JAEPRD010000003">
    <property type="protein sequence ID" value="KAG2213449.1"/>
    <property type="molecule type" value="Genomic_DNA"/>
</dbReference>
<dbReference type="AlphaFoldDB" id="A0A8H7RL14"/>
<feature type="signal peptide" evidence="1">
    <location>
        <begin position="1"/>
        <end position="17"/>
    </location>
</feature>
<name>A0A8H7RL14_9FUNG</name>
<gene>
    <name evidence="2" type="ORF">INT47_009123</name>
</gene>
<feature type="chain" id="PRO_5034125516" evidence="1">
    <location>
        <begin position="18"/>
        <end position="139"/>
    </location>
</feature>
<protein>
    <submittedName>
        <fullName evidence="2">Uncharacterized protein</fullName>
    </submittedName>
</protein>
<keyword evidence="3" id="KW-1185">Reference proteome</keyword>
<evidence type="ECO:0000313" key="3">
    <source>
        <dbReference type="Proteomes" id="UP000603453"/>
    </source>
</evidence>
<evidence type="ECO:0000313" key="2">
    <source>
        <dbReference type="EMBL" id="KAG2213449.1"/>
    </source>
</evidence>
<organism evidence="2 3">
    <name type="scientific">Mucor saturninus</name>
    <dbReference type="NCBI Taxonomy" id="64648"/>
    <lineage>
        <taxon>Eukaryota</taxon>
        <taxon>Fungi</taxon>
        <taxon>Fungi incertae sedis</taxon>
        <taxon>Mucoromycota</taxon>
        <taxon>Mucoromycotina</taxon>
        <taxon>Mucoromycetes</taxon>
        <taxon>Mucorales</taxon>
        <taxon>Mucorineae</taxon>
        <taxon>Mucoraceae</taxon>
        <taxon>Mucor</taxon>
    </lineage>
</organism>
<dbReference type="Proteomes" id="UP000603453">
    <property type="component" value="Unassembled WGS sequence"/>
</dbReference>
<reference evidence="2" key="1">
    <citation type="submission" date="2020-12" db="EMBL/GenBank/DDBJ databases">
        <title>Metabolic potential, ecology and presence of endohyphal bacteria is reflected in genomic diversity of Mucoromycotina.</title>
        <authorList>
            <person name="Muszewska A."/>
            <person name="Okrasinska A."/>
            <person name="Steczkiewicz K."/>
            <person name="Drgas O."/>
            <person name="Orlowska M."/>
            <person name="Perlinska-Lenart U."/>
            <person name="Aleksandrzak-Piekarczyk T."/>
            <person name="Szatraj K."/>
            <person name="Zielenkiewicz U."/>
            <person name="Pilsyk S."/>
            <person name="Malc E."/>
            <person name="Mieczkowski P."/>
            <person name="Kruszewska J.S."/>
            <person name="Biernat P."/>
            <person name="Pawlowska J."/>
        </authorList>
    </citation>
    <scope>NUCLEOTIDE SEQUENCE</scope>
    <source>
        <strain evidence="2">WA0000017839</strain>
    </source>
</reference>
<proteinExistence type="predicted"/>
<sequence length="139" mass="14381">MKSIILLLVAFAAICYAKCDCDAADNSCISKCVVEANSCVTSCKGNIECYESCIDDKWPSANAAKAIPKATFKEVLAATSAATTTNLASATSSAMITSSTGSMTARPSATSTSQVSLGSTLKMPATVPILLFFMMLVLV</sequence>
<comment type="caution">
    <text evidence="2">The sequence shown here is derived from an EMBL/GenBank/DDBJ whole genome shotgun (WGS) entry which is preliminary data.</text>
</comment>
<accession>A0A8H7RL14</accession>
<dbReference type="OrthoDB" id="2289000at2759"/>